<dbReference type="PANTHER" id="PTHR47660">
    <property type="entry name" value="TRANSCRIPTION FACTOR WITH C2H2 AND ZN(2)-CYS(6) DNA BINDING DOMAIN (EUROFUNG)-RELATED-RELATED"/>
    <property type="match status" value="1"/>
</dbReference>
<gene>
    <name evidence="7" type="ORF">PDIGIT_LOCUS12274</name>
</gene>
<evidence type="ECO:0000256" key="1">
    <source>
        <dbReference type="ARBA" id="ARBA00022723"/>
    </source>
</evidence>
<sequence length="396" mass="45417">MEVVGARRSCRHCSGAKRKCDRAVPSCRLCRRKKLECVYPPRKPSRFVPIESENTTSIFSDLESNLLDFEAMNDALSLSFLAPALDNQSSSTVALDVEEARHRGAWFLEPDSFLVDHRPMPIPLDFQISDLYKYIGLFQEWMVSWVKTCHNPFIHPKLYRHGFPHCLQTAFTTYSAYISRTPDNRATILGIVNDQANIITSMYDAETDTSSPLLDDIARIHALLAYQIISLFDGDIRSRHLAEKRTPYLTMFMDSALEKARRFGKEQIVAETTNITVALCQSAISDESLWQLWIISESLRRTWLISAAVICGYEAIKEEWTSCYGDLLFTHGVDLWSADSASAWTKLVAERDVLFLGRFDGERLFKLPERDVDEFSKLMLELTFGKQRYAEWLHRA</sequence>
<dbReference type="PROSITE" id="PS00463">
    <property type="entry name" value="ZN2_CY6_FUNGAL_1"/>
    <property type="match status" value="1"/>
</dbReference>
<dbReference type="OrthoDB" id="5355161at2759"/>
<evidence type="ECO:0000256" key="2">
    <source>
        <dbReference type="ARBA" id="ARBA00022833"/>
    </source>
</evidence>
<keyword evidence="4" id="KW-0804">Transcription</keyword>
<dbReference type="SUPFAM" id="SSF57701">
    <property type="entry name" value="Zn2/Cys6 DNA-binding domain"/>
    <property type="match status" value="1"/>
</dbReference>
<dbReference type="Proteomes" id="UP001152607">
    <property type="component" value="Unassembled WGS sequence"/>
</dbReference>
<dbReference type="CDD" id="cd00067">
    <property type="entry name" value="GAL4"/>
    <property type="match status" value="1"/>
</dbReference>
<accession>A0A9W4XY60</accession>
<evidence type="ECO:0000256" key="4">
    <source>
        <dbReference type="ARBA" id="ARBA00023163"/>
    </source>
</evidence>
<dbReference type="InterPro" id="IPR001138">
    <property type="entry name" value="Zn2Cys6_DnaBD"/>
</dbReference>
<keyword evidence="5" id="KW-0539">Nucleus</keyword>
<dbReference type="GO" id="GO:0008270">
    <property type="term" value="F:zinc ion binding"/>
    <property type="evidence" value="ECO:0007669"/>
    <property type="project" value="InterPro"/>
</dbReference>
<keyword evidence="8" id="KW-1185">Reference proteome</keyword>
<dbReference type="SMART" id="SM00066">
    <property type="entry name" value="GAL4"/>
    <property type="match status" value="1"/>
</dbReference>
<keyword evidence="2" id="KW-0862">Zinc</keyword>
<feature type="domain" description="Zn(2)-C6 fungal-type" evidence="6">
    <location>
        <begin position="9"/>
        <end position="39"/>
    </location>
</feature>
<evidence type="ECO:0000313" key="8">
    <source>
        <dbReference type="Proteomes" id="UP001152607"/>
    </source>
</evidence>
<organism evidence="7 8">
    <name type="scientific">Periconia digitata</name>
    <dbReference type="NCBI Taxonomy" id="1303443"/>
    <lineage>
        <taxon>Eukaryota</taxon>
        <taxon>Fungi</taxon>
        <taxon>Dikarya</taxon>
        <taxon>Ascomycota</taxon>
        <taxon>Pezizomycotina</taxon>
        <taxon>Dothideomycetes</taxon>
        <taxon>Pleosporomycetidae</taxon>
        <taxon>Pleosporales</taxon>
        <taxon>Massarineae</taxon>
        <taxon>Periconiaceae</taxon>
        <taxon>Periconia</taxon>
    </lineage>
</organism>
<dbReference type="AlphaFoldDB" id="A0A9W4XY60"/>
<evidence type="ECO:0000313" key="7">
    <source>
        <dbReference type="EMBL" id="CAI6339127.1"/>
    </source>
</evidence>
<name>A0A9W4XY60_9PLEO</name>
<dbReference type="EMBL" id="CAOQHR010000009">
    <property type="protein sequence ID" value="CAI6339127.1"/>
    <property type="molecule type" value="Genomic_DNA"/>
</dbReference>
<reference evidence="7" key="1">
    <citation type="submission" date="2023-01" db="EMBL/GenBank/DDBJ databases">
        <authorList>
            <person name="Van Ghelder C."/>
            <person name="Rancurel C."/>
        </authorList>
    </citation>
    <scope>NUCLEOTIDE SEQUENCE</scope>
    <source>
        <strain evidence="7">CNCM I-4278</strain>
    </source>
</reference>
<evidence type="ECO:0000256" key="3">
    <source>
        <dbReference type="ARBA" id="ARBA00023015"/>
    </source>
</evidence>
<dbReference type="Gene3D" id="4.10.240.10">
    <property type="entry name" value="Zn(2)-C6 fungal-type DNA-binding domain"/>
    <property type="match status" value="1"/>
</dbReference>
<dbReference type="PROSITE" id="PS50048">
    <property type="entry name" value="ZN2_CY6_FUNGAL_2"/>
    <property type="match status" value="1"/>
</dbReference>
<proteinExistence type="predicted"/>
<evidence type="ECO:0000259" key="6">
    <source>
        <dbReference type="PROSITE" id="PS50048"/>
    </source>
</evidence>
<dbReference type="Pfam" id="PF00172">
    <property type="entry name" value="Zn_clus"/>
    <property type="match status" value="1"/>
</dbReference>
<keyword evidence="3" id="KW-0805">Transcription regulation</keyword>
<comment type="caution">
    <text evidence="7">The sequence shown here is derived from an EMBL/GenBank/DDBJ whole genome shotgun (WGS) entry which is preliminary data.</text>
</comment>
<dbReference type="GO" id="GO:0000981">
    <property type="term" value="F:DNA-binding transcription factor activity, RNA polymerase II-specific"/>
    <property type="evidence" value="ECO:0007669"/>
    <property type="project" value="InterPro"/>
</dbReference>
<protein>
    <recommendedName>
        <fullName evidence="6">Zn(2)-C6 fungal-type domain-containing protein</fullName>
    </recommendedName>
</protein>
<evidence type="ECO:0000256" key="5">
    <source>
        <dbReference type="ARBA" id="ARBA00023242"/>
    </source>
</evidence>
<dbReference type="InterPro" id="IPR036864">
    <property type="entry name" value="Zn2-C6_fun-type_DNA-bd_sf"/>
</dbReference>
<keyword evidence="1" id="KW-0479">Metal-binding</keyword>